<dbReference type="OrthoDB" id="88410at2759"/>
<organism evidence="1 2">
    <name type="scientific">Truncatella angustata</name>
    <dbReference type="NCBI Taxonomy" id="152316"/>
    <lineage>
        <taxon>Eukaryota</taxon>
        <taxon>Fungi</taxon>
        <taxon>Dikarya</taxon>
        <taxon>Ascomycota</taxon>
        <taxon>Pezizomycotina</taxon>
        <taxon>Sordariomycetes</taxon>
        <taxon>Xylariomycetidae</taxon>
        <taxon>Amphisphaeriales</taxon>
        <taxon>Sporocadaceae</taxon>
        <taxon>Truncatella</taxon>
    </lineage>
</organism>
<dbReference type="EMBL" id="JAGPXC010000011">
    <property type="protein sequence ID" value="KAH6645628.1"/>
    <property type="molecule type" value="Genomic_DNA"/>
</dbReference>
<protein>
    <submittedName>
        <fullName evidence="1">Uncharacterized protein</fullName>
    </submittedName>
</protein>
<comment type="caution">
    <text evidence="1">The sequence shown here is derived from an EMBL/GenBank/DDBJ whole genome shotgun (WGS) entry which is preliminary data.</text>
</comment>
<keyword evidence="2" id="KW-1185">Reference proteome</keyword>
<dbReference type="PANTHER" id="PTHR34724:SF2">
    <property type="entry name" value="OS12G0596101 PROTEIN"/>
    <property type="match status" value="1"/>
</dbReference>
<evidence type="ECO:0000313" key="1">
    <source>
        <dbReference type="EMBL" id="KAH6645628.1"/>
    </source>
</evidence>
<sequence>MCRKVNCSTCGKVAWYGCGAHIPKVLDHISQDEWCSCEPKVEVNGNKYPPKAHVCAVS</sequence>
<proteinExistence type="predicted"/>
<dbReference type="GeneID" id="70127715"/>
<reference evidence="1" key="1">
    <citation type="journal article" date="2021" name="Nat. Commun.">
        <title>Genetic determinants of endophytism in the Arabidopsis root mycobiome.</title>
        <authorList>
            <person name="Mesny F."/>
            <person name="Miyauchi S."/>
            <person name="Thiergart T."/>
            <person name="Pickel B."/>
            <person name="Atanasova L."/>
            <person name="Karlsson M."/>
            <person name="Huettel B."/>
            <person name="Barry K.W."/>
            <person name="Haridas S."/>
            <person name="Chen C."/>
            <person name="Bauer D."/>
            <person name="Andreopoulos W."/>
            <person name="Pangilinan J."/>
            <person name="LaButti K."/>
            <person name="Riley R."/>
            <person name="Lipzen A."/>
            <person name="Clum A."/>
            <person name="Drula E."/>
            <person name="Henrissat B."/>
            <person name="Kohler A."/>
            <person name="Grigoriev I.V."/>
            <person name="Martin F.M."/>
            <person name="Hacquard S."/>
        </authorList>
    </citation>
    <scope>NUCLEOTIDE SEQUENCE</scope>
    <source>
        <strain evidence="1">MPI-SDFR-AT-0073</strain>
    </source>
</reference>
<dbReference type="AlphaFoldDB" id="A0A9P8RJV8"/>
<dbReference type="PANTHER" id="PTHR34724">
    <property type="entry name" value="OS12G0596101 PROTEIN"/>
    <property type="match status" value="1"/>
</dbReference>
<dbReference type="RefSeq" id="XP_045952142.1">
    <property type="nucleotide sequence ID" value="XM_046098823.1"/>
</dbReference>
<accession>A0A9P8RJV8</accession>
<name>A0A9P8RJV8_9PEZI</name>
<evidence type="ECO:0000313" key="2">
    <source>
        <dbReference type="Proteomes" id="UP000758603"/>
    </source>
</evidence>
<dbReference type="Proteomes" id="UP000758603">
    <property type="component" value="Unassembled WGS sequence"/>
</dbReference>
<gene>
    <name evidence="1" type="ORF">BKA67DRAFT_527193</name>
</gene>